<gene>
    <name evidence="2" type="ORF">NC653_003801</name>
</gene>
<organism evidence="2 3">
    <name type="scientific">Populus alba x Populus x berolinensis</name>
    <dbReference type="NCBI Taxonomy" id="444605"/>
    <lineage>
        <taxon>Eukaryota</taxon>
        <taxon>Viridiplantae</taxon>
        <taxon>Streptophyta</taxon>
        <taxon>Embryophyta</taxon>
        <taxon>Tracheophyta</taxon>
        <taxon>Spermatophyta</taxon>
        <taxon>Magnoliopsida</taxon>
        <taxon>eudicotyledons</taxon>
        <taxon>Gunneridae</taxon>
        <taxon>Pentapetalae</taxon>
        <taxon>rosids</taxon>
        <taxon>fabids</taxon>
        <taxon>Malpighiales</taxon>
        <taxon>Salicaceae</taxon>
        <taxon>Saliceae</taxon>
        <taxon>Populus</taxon>
    </lineage>
</organism>
<dbReference type="AlphaFoldDB" id="A0AAD6WJ74"/>
<dbReference type="Proteomes" id="UP001164929">
    <property type="component" value="Chromosome 1"/>
</dbReference>
<keyword evidence="1" id="KW-1133">Transmembrane helix</keyword>
<comment type="caution">
    <text evidence="2">The sequence shown here is derived from an EMBL/GenBank/DDBJ whole genome shotgun (WGS) entry which is preliminary data.</text>
</comment>
<proteinExistence type="predicted"/>
<reference evidence="2 3" key="1">
    <citation type="journal article" date="2023" name="Mol. Ecol. Resour.">
        <title>Chromosome-level genome assembly of a triploid poplar Populus alba 'Berolinensis'.</title>
        <authorList>
            <person name="Chen S."/>
            <person name="Yu Y."/>
            <person name="Wang X."/>
            <person name="Wang S."/>
            <person name="Zhang T."/>
            <person name="Zhou Y."/>
            <person name="He R."/>
            <person name="Meng N."/>
            <person name="Wang Y."/>
            <person name="Liu W."/>
            <person name="Liu Z."/>
            <person name="Liu J."/>
            <person name="Guo Q."/>
            <person name="Huang H."/>
            <person name="Sederoff R.R."/>
            <person name="Wang G."/>
            <person name="Qu G."/>
            <person name="Chen S."/>
        </authorList>
    </citation>
    <scope>NUCLEOTIDE SEQUENCE [LARGE SCALE GENOMIC DNA]</scope>
    <source>
        <strain evidence="2">SC-2020</strain>
    </source>
</reference>
<evidence type="ECO:0008006" key="4">
    <source>
        <dbReference type="Google" id="ProtNLM"/>
    </source>
</evidence>
<sequence length="85" mass="9694">MANVDGRRYSRGWRGGGDALQWLAGRVKICKGVKLNGGLRLEFNIFMIFVILVIIIRKLNISKVTFFLPSKSRQHFVSSFSDSEF</sequence>
<protein>
    <recommendedName>
        <fullName evidence="4">Transmembrane protein</fullName>
    </recommendedName>
</protein>
<dbReference type="EMBL" id="JAQIZT010000001">
    <property type="protein sequence ID" value="KAJ7014302.1"/>
    <property type="molecule type" value="Genomic_DNA"/>
</dbReference>
<evidence type="ECO:0000313" key="3">
    <source>
        <dbReference type="Proteomes" id="UP001164929"/>
    </source>
</evidence>
<evidence type="ECO:0000256" key="1">
    <source>
        <dbReference type="SAM" id="Phobius"/>
    </source>
</evidence>
<name>A0AAD6WJ74_9ROSI</name>
<keyword evidence="1" id="KW-0812">Transmembrane</keyword>
<accession>A0AAD6WJ74</accession>
<keyword evidence="1" id="KW-0472">Membrane</keyword>
<feature type="transmembrane region" description="Helical" evidence="1">
    <location>
        <begin position="43"/>
        <end position="61"/>
    </location>
</feature>
<evidence type="ECO:0000313" key="2">
    <source>
        <dbReference type="EMBL" id="KAJ7014302.1"/>
    </source>
</evidence>
<keyword evidence="3" id="KW-1185">Reference proteome</keyword>